<gene>
    <name evidence="2" type="ORF">IWZ03DRAFT_73584</name>
</gene>
<keyword evidence="1" id="KW-1133">Transmembrane helix</keyword>
<accession>A0ABR1KGC3</accession>
<dbReference type="Proteomes" id="UP001363622">
    <property type="component" value="Unassembled WGS sequence"/>
</dbReference>
<reference evidence="2 3" key="1">
    <citation type="submission" date="2024-04" db="EMBL/GenBank/DDBJ databases">
        <title>Phyllosticta paracitricarpa is synonymous to the EU quarantine fungus P. citricarpa based on phylogenomic analyses.</title>
        <authorList>
            <consortium name="Lawrence Berkeley National Laboratory"/>
            <person name="Van Ingen-Buijs V.A."/>
            <person name="Van Westerhoven A.C."/>
            <person name="Haridas S."/>
            <person name="Skiadas P."/>
            <person name="Martin F."/>
            <person name="Groenewald J.Z."/>
            <person name="Crous P.W."/>
            <person name="Seidl M.F."/>
        </authorList>
    </citation>
    <scope>NUCLEOTIDE SEQUENCE [LARGE SCALE GENOMIC DNA]</scope>
    <source>
        <strain evidence="2 3">CBS 123371</strain>
    </source>
</reference>
<evidence type="ECO:0000313" key="2">
    <source>
        <dbReference type="EMBL" id="KAK7511043.1"/>
    </source>
</evidence>
<organism evidence="2 3">
    <name type="scientific">Phyllosticta citriasiana</name>
    <dbReference type="NCBI Taxonomy" id="595635"/>
    <lineage>
        <taxon>Eukaryota</taxon>
        <taxon>Fungi</taxon>
        <taxon>Dikarya</taxon>
        <taxon>Ascomycota</taxon>
        <taxon>Pezizomycotina</taxon>
        <taxon>Dothideomycetes</taxon>
        <taxon>Dothideomycetes incertae sedis</taxon>
        <taxon>Botryosphaeriales</taxon>
        <taxon>Phyllostictaceae</taxon>
        <taxon>Phyllosticta</taxon>
    </lineage>
</organism>
<comment type="caution">
    <text evidence="2">The sequence shown here is derived from an EMBL/GenBank/DDBJ whole genome shotgun (WGS) entry which is preliminary data.</text>
</comment>
<protein>
    <submittedName>
        <fullName evidence="2">Uncharacterized protein</fullName>
    </submittedName>
</protein>
<keyword evidence="3" id="KW-1185">Reference proteome</keyword>
<evidence type="ECO:0000256" key="1">
    <source>
        <dbReference type="SAM" id="Phobius"/>
    </source>
</evidence>
<proteinExistence type="predicted"/>
<feature type="transmembrane region" description="Helical" evidence="1">
    <location>
        <begin position="87"/>
        <end position="110"/>
    </location>
</feature>
<dbReference type="EMBL" id="JBBPHU010000013">
    <property type="protein sequence ID" value="KAK7511043.1"/>
    <property type="molecule type" value="Genomic_DNA"/>
</dbReference>
<evidence type="ECO:0000313" key="3">
    <source>
        <dbReference type="Proteomes" id="UP001363622"/>
    </source>
</evidence>
<keyword evidence="1" id="KW-0812">Transmembrane</keyword>
<sequence length="210" mass="23545">MAWRGDGEQSNAKADQARLARAGRFVSRRKAKCHDTNDEPVTIFFSFSPLSFCCVCLCIFFLRRTFYSVHLGLVKLVDRQTYLPDPLSLASVICIVSLHMCICTVIGTLATADCERRAIGDMAISSLKLSRIRIRIPQSKNGLANSVGNDRPHPSSYASNAARLISQPPSPPQIFPERYHPDATAHPKRLSRFPAYLRACAQWHESWQLI</sequence>
<feature type="transmembrane region" description="Helical" evidence="1">
    <location>
        <begin position="43"/>
        <end position="66"/>
    </location>
</feature>
<name>A0ABR1KGC3_9PEZI</name>
<keyword evidence="1" id="KW-0472">Membrane</keyword>